<gene>
    <name evidence="2" type="ORF">SAMN05421852_101226</name>
</gene>
<keyword evidence="1" id="KW-0732">Signal</keyword>
<protein>
    <submittedName>
        <fullName evidence="2">Uncharacterized protein</fullName>
    </submittedName>
</protein>
<accession>A0A1I3JVU9</accession>
<feature type="signal peptide" evidence="1">
    <location>
        <begin position="1"/>
        <end position="28"/>
    </location>
</feature>
<organism evidence="2 3">
    <name type="scientific">Thermoflavimicrobium dichotomicum</name>
    <dbReference type="NCBI Taxonomy" id="46223"/>
    <lineage>
        <taxon>Bacteria</taxon>
        <taxon>Bacillati</taxon>
        <taxon>Bacillota</taxon>
        <taxon>Bacilli</taxon>
        <taxon>Bacillales</taxon>
        <taxon>Thermoactinomycetaceae</taxon>
        <taxon>Thermoflavimicrobium</taxon>
    </lineage>
</organism>
<dbReference type="AlphaFoldDB" id="A0A1I3JVU9"/>
<dbReference type="Proteomes" id="UP000199545">
    <property type="component" value="Unassembled WGS sequence"/>
</dbReference>
<name>A0A1I3JVU9_9BACL</name>
<evidence type="ECO:0000313" key="3">
    <source>
        <dbReference type="Proteomes" id="UP000199545"/>
    </source>
</evidence>
<keyword evidence="3" id="KW-1185">Reference proteome</keyword>
<feature type="chain" id="PRO_5039009818" evidence="1">
    <location>
        <begin position="29"/>
        <end position="86"/>
    </location>
</feature>
<dbReference type="EMBL" id="FORR01000001">
    <property type="protein sequence ID" value="SFI64286.1"/>
    <property type="molecule type" value="Genomic_DNA"/>
</dbReference>
<dbReference type="STRING" id="46223.SAMN05421852_101226"/>
<evidence type="ECO:0000256" key="1">
    <source>
        <dbReference type="SAM" id="SignalP"/>
    </source>
</evidence>
<sequence>MPPEQKPKKKRKVGKIVGLFLASVIGFAACQAMFDDDVDDEDLCYDDNNDGYCDDNLQRHEPEVYKVSNGKKLYLRITDDDDSFGG</sequence>
<proteinExistence type="predicted"/>
<dbReference type="PROSITE" id="PS51257">
    <property type="entry name" value="PROKAR_LIPOPROTEIN"/>
    <property type="match status" value="1"/>
</dbReference>
<reference evidence="2 3" key="1">
    <citation type="submission" date="2016-10" db="EMBL/GenBank/DDBJ databases">
        <authorList>
            <person name="de Groot N.N."/>
        </authorList>
    </citation>
    <scope>NUCLEOTIDE SEQUENCE [LARGE SCALE GENOMIC DNA]</scope>
    <source>
        <strain evidence="2 3">DSM 44778</strain>
    </source>
</reference>
<evidence type="ECO:0000313" key="2">
    <source>
        <dbReference type="EMBL" id="SFI64286.1"/>
    </source>
</evidence>